<name>A0ABW3TAD5_9CAUL</name>
<comment type="miscellaneous">
    <text evidence="3">There are 2 substrate-binding sites: the catalytic A site, and the non-catalytic B site that may play a role in the transfer of substrate or product between the active site and the solvent. Alternatively, the B site may bind allosteric effectors.</text>
</comment>
<feature type="binding site" evidence="3">
    <location>
        <begin position="139"/>
        <end position="141"/>
    </location>
    <ligand>
        <name>substrate</name>
    </ligand>
</feature>
<dbReference type="InterPro" id="IPR024083">
    <property type="entry name" value="Fumarase/histidase_N"/>
</dbReference>
<dbReference type="EMBL" id="JBHTLQ010000065">
    <property type="protein sequence ID" value="MFD1192590.1"/>
    <property type="molecule type" value="Genomic_DNA"/>
</dbReference>
<feature type="active site" description="Proton donor/acceptor" evidence="3">
    <location>
        <position position="188"/>
    </location>
</feature>
<feature type="binding site" evidence="3">
    <location>
        <position position="187"/>
    </location>
    <ligand>
        <name>substrate</name>
    </ligand>
</feature>
<keyword evidence="3" id="KW-0816">Tricarboxylic acid cycle</keyword>
<feature type="binding site" description="in site B" evidence="3">
    <location>
        <begin position="129"/>
        <end position="132"/>
    </location>
    <ligand>
        <name>substrate</name>
    </ligand>
</feature>
<dbReference type="PROSITE" id="PS00163">
    <property type="entry name" value="FUMARATE_LYASES"/>
    <property type="match status" value="1"/>
</dbReference>
<feature type="active site" evidence="3">
    <location>
        <position position="318"/>
    </location>
</feature>
<dbReference type="InterPro" id="IPR022761">
    <property type="entry name" value="Fumarate_lyase_N"/>
</dbReference>
<dbReference type="PANTHER" id="PTHR11444">
    <property type="entry name" value="ASPARTATEAMMONIA/ARGININOSUCCINATE/ADENYLOSUCCINATE LYASE"/>
    <property type="match status" value="1"/>
</dbReference>
<reference evidence="7" key="1">
    <citation type="journal article" date="2019" name="Int. J. Syst. Evol. Microbiol.">
        <title>The Global Catalogue of Microorganisms (GCM) 10K type strain sequencing project: providing services to taxonomists for standard genome sequencing and annotation.</title>
        <authorList>
            <consortium name="The Broad Institute Genomics Platform"/>
            <consortium name="The Broad Institute Genome Sequencing Center for Infectious Disease"/>
            <person name="Wu L."/>
            <person name="Ma J."/>
        </authorList>
    </citation>
    <scope>NUCLEOTIDE SEQUENCE [LARGE SCALE GENOMIC DNA]</scope>
    <source>
        <strain evidence="7">CCUG 55074</strain>
    </source>
</reference>
<dbReference type="Gene3D" id="1.10.275.10">
    <property type="entry name" value="Fumarase/aspartase (N-terminal domain)"/>
    <property type="match status" value="1"/>
</dbReference>
<dbReference type="EC" id="4.2.1.2" evidence="3"/>
<proteinExistence type="inferred from homology"/>
<dbReference type="PRINTS" id="PR00145">
    <property type="entry name" value="ARGSUCLYASE"/>
</dbReference>
<evidence type="ECO:0000259" key="5">
    <source>
        <dbReference type="Pfam" id="PF10415"/>
    </source>
</evidence>
<comment type="pathway">
    <text evidence="3">Carbohydrate metabolism; tricarboxylic acid cycle; (S)-malate from fumarate: step 1/1.</text>
</comment>
<feature type="binding site" evidence="3">
    <location>
        <position position="319"/>
    </location>
    <ligand>
        <name>substrate</name>
    </ligand>
</feature>
<feature type="domain" description="Fumarate lyase N-terminal" evidence="4">
    <location>
        <begin position="12"/>
        <end position="342"/>
    </location>
</feature>
<dbReference type="NCBIfam" id="NF008909">
    <property type="entry name" value="PRK12273.1"/>
    <property type="match status" value="1"/>
</dbReference>
<comment type="function">
    <text evidence="3">Involved in the TCA cycle. Catalyzes the stereospecific interconversion of fumarate to L-malate.</text>
</comment>
<feature type="site" description="Important for catalytic activity" evidence="3">
    <location>
        <position position="331"/>
    </location>
</feature>
<dbReference type="Gene3D" id="1.10.40.30">
    <property type="entry name" value="Fumarase/aspartase (C-terminal domain)"/>
    <property type="match status" value="1"/>
</dbReference>
<comment type="subunit">
    <text evidence="3">Homotetramer.</text>
</comment>
<dbReference type="InterPro" id="IPR018951">
    <property type="entry name" value="Fumarase_C_C"/>
</dbReference>
<evidence type="ECO:0000313" key="7">
    <source>
        <dbReference type="Proteomes" id="UP001597216"/>
    </source>
</evidence>
<comment type="subcellular location">
    <subcellularLocation>
        <location evidence="3">Cytoplasm</location>
    </subcellularLocation>
</comment>
<dbReference type="PRINTS" id="PR00149">
    <property type="entry name" value="FUMRATELYASE"/>
</dbReference>
<evidence type="ECO:0000256" key="3">
    <source>
        <dbReference type="HAMAP-Rule" id="MF_00743"/>
    </source>
</evidence>
<dbReference type="Pfam" id="PF00206">
    <property type="entry name" value="Lyase_1"/>
    <property type="match status" value="1"/>
</dbReference>
<dbReference type="SUPFAM" id="SSF48557">
    <property type="entry name" value="L-aspartase-like"/>
    <property type="match status" value="1"/>
</dbReference>
<dbReference type="CDD" id="cd01362">
    <property type="entry name" value="Fumarase_classII"/>
    <property type="match status" value="1"/>
</dbReference>
<dbReference type="RefSeq" id="WP_377354632.1">
    <property type="nucleotide sequence ID" value="NZ_JBHTLQ010000065.1"/>
</dbReference>
<gene>
    <name evidence="3 6" type="primary">fumC</name>
    <name evidence="6" type="ORF">ACFQ27_18510</name>
</gene>
<dbReference type="PANTHER" id="PTHR11444:SF1">
    <property type="entry name" value="FUMARATE HYDRATASE, MITOCHONDRIAL"/>
    <property type="match status" value="1"/>
</dbReference>
<comment type="catalytic activity">
    <reaction evidence="3">
        <text>(S)-malate = fumarate + H2O</text>
        <dbReference type="Rhea" id="RHEA:12460"/>
        <dbReference type="ChEBI" id="CHEBI:15377"/>
        <dbReference type="ChEBI" id="CHEBI:15589"/>
        <dbReference type="ChEBI" id="CHEBI:29806"/>
        <dbReference type="EC" id="4.2.1.2"/>
    </reaction>
</comment>
<evidence type="ECO:0000256" key="2">
    <source>
        <dbReference type="ARBA" id="ARBA00023239"/>
    </source>
</evidence>
<keyword evidence="7" id="KW-1185">Reference proteome</keyword>
<dbReference type="InterPro" id="IPR020557">
    <property type="entry name" value="Fumarate_lyase_CS"/>
</dbReference>
<sequence length="463" mass="49342">MTATRTESDTFGPIEVAQNVYWGAQSQRSLGNFKIGWEKQPKPVIRALGIVKRAAAEANMELGKLDPTIGKAIVAAAQEVIDGKLDDHFPLVVWQTGSGTQSNMNANEVISNRAIEMLGGEMGSKKPVHPNDHVNMSQSSNDTYPTAMHIACAEQVAHDVIPALEHLYKALAAKRDAFAHIIKIGRTHTQDATPLTLGQEFSGYAMQVENGLKRVRESLVGVMELAQGGTAVGTGLNAPVGFAEKVAEKIAAITGLPFVTAPNKFEALAAHDAMVYAHGALNTVAGSLFKIGNDIRFLGSGPRSGLGELSLPENEPGSSIMPGKVNPTQCEALTMVCAQVFGNNATMTFAGASGHFELNVFNPVMAYNFLQSCRLIADAAVSFTDNCVVGIEAREDNIKAALERSLMLVTALNGKLGYDICAKIAKTAHKNGTTLRDEAVGGGYLTNEEFDQYVRPENMISPG</sequence>
<dbReference type="HAMAP" id="MF_00743">
    <property type="entry name" value="FumaraseC"/>
    <property type="match status" value="1"/>
</dbReference>
<feature type="binding site" evidence="3">
    <location>
        <begin position="324"/>
        <end position="326"/>
    </location>
    <ligand>
        <name>substrate</name>
    </ligand>
</feature>
<dbReference type="InterPro" id="IPR000362">
    <property type="entry name" value="Fumarate_lyase_fam"/>
</dbReference>
<comment type="similarity">
    <text evidence="1 3">Belongs to the class-II fumarase/aspartase family. Fumarase subfamily.</text>
</comment>
<dbReference type="Gene3D" id="1.20.200.10">
    <property type="entry name" value="Fumarase/aspartase (Central domain)"/>
    <property type="match status" value="1"/>
</dbReference>
<dbReference type="InterPro" id="IPR005677">
    <property type="entry name" value="Fum_hydII"/>
</dbReference>
<dbReference type="InterPro" id="IPR008948">
    <property type="entry name" value="L-Aspartase-like"/>
</dbReference>
<evidence type="ECO:0000259" key="4">
    <source>
        <dbReference type="Pfam" id="PF00206"/>
    </source>
</evidence>
<keyword evidence="3" id="KW-0963">Cytoplasm</keyword>
<evidence type="ECO:0000256" key="1">
    <source>
        <dbReference type="ARBA" id="ARBA00009084"/>
    </source>
</evidence>
<accession>A0ABW3TAD5</accession>
<protein>
    <recommendedName>
        <fullName evidence="3">Fumarate hydratase class II</fullName>
        <shortName evidence="3">Fumarase C</shortName>
        <ecNumber evidence="3">4.2.1.2</ecNumber>
    </recommendedName>
    <alternativeName>
        <fullName evidence="3">Aerobic fumarase</fullName>
    </alternativeName>
    <alternativeName>
        <fullName evidence="3">Iron-independent fumarase</fullName>
    </alternativeName>
</protein>
<dbReference type="NCBIfam" id="TIGR00979">
    <property type="entry name" value="fumC_II"/>
    <property type="match status" value="1"/>
</dbReference>
<feature type="binding site" evidence="3">
    <location>
        <begin position="98"/>
        <end position="100"/>
    </location>
    <ligand>
        <name>substrate</name>
    </ligand>
</feature>
<dbReference type="Pfam" id="PF10415">
    <property type="entry name" value="FumaraseC_C"/>
    <property type="match status" value="1"/>
</dbReference>
<comment type="caution">
    <text evidence="6">The sequence shown here is derived from an EMBL/GenBank/DDBJ whole genome shotgun (WGS) entry which is preliminary data.</text>
</comment>
<keyword evidence="2 3" id="KW-0456">Lyase</keyword>
<dbReference type="GO" id="GO:0004333">
    <property type="term" value="F:fumarate hydratase activity"/>
    <property type="evidence" value="ECO:0007669"/>
    <property type="project" value="UniProtKB-EC"/>
</dbReference>
<evidence type="ECO:0000313" key="6">
    <source>
        <dbReference type="EMBL" id="MFD1192590.1"/>
    </source>
</evidence>
<dbReference type="Proteomes" id="UP001597216">
    <property type="component" value="Unassembled WGS sequence"/>
</dbReference>
<feature type="domain" description="Fumarase C C-terminal" evidence="5">
    <location>
        <begin position="408"/>
        <end position="460"/>
    </location>
</feature>
<organism evidence="6 7">
    <name type="scientific">Phenylobacterium conjunctum</name>
    <dbReference type="NCBI Taxonomy" id="1298959"/>
    <lineage>
        <taxon>Bacteria</taxon>
        <taxon>Pseudomonadati</taxon>
        <taxon>Pseudomonadota</taxon>
        <taxon>Alphaproteobacteria</taxon>
        <taxon>Caulobacterales</taxon>
        <taxon>Caulobacteraceae</taxon>
        <taxon>Phenylobacterium</taxon>
    </lineage>
</organism>